<comment type="caution">
    <text evidence="2">The sequence shown here is derived from an EMBL/GenBank/DDBJ whole genome shotgun (WGS) entry which is preliminary data.</text>
</comment>
<organism evidence="2 3">
    <name type="scientific">Proteobacteria bacterium 228</name>
    <dbReference type="NCBI Taxonomy" id="2083153"/>
    <lineage>
        <taxon>Bacteria</taxon>
        <taxon>Pseudomonadati</taxon>
        <taxon>Pseudomonadota</taxon>
    </lineage>
</organism>
<keyword evidence="1" id="KW-1133">Transmembrane helix</keyword>
<evidence type="ECO:0000256" key="1">
    <source>
        <dbReference type="SAM" id="Phobius"/>
    </source>
</evidence>
<feature type="transmembrane region" description="Helical" evidence="1">
    <location>
        <begin position="6"/>
        <end position="24"/>
    </location>
</feature>
<keyword evidence="1" id="KW-0812">Transmembrane</keyword>
<dbReference type="AlphaFoldDB" id="A0A2S5KRL9"/>
<proteinExistence type="predicted"/>
<sequence>MATIVIFVVVMLIVGSVFWIMPSGRQRQQMRIRERALAAGVRAKMYPLELPRAPGELPQPKRLILMYSVAREQKSVQPEWQLHRAAGLDPFDLAPGWVWKKPPSQDAVLDLHSIANIVNALPKSVDAVISTPLECALCWNEKNEQELDAIAQSLGSLKRLTS</sequence>
<protein>
    <recommendedName>
        <fullName evidence="4">Preprotein translocase subunit YajC</fullName>
    </recommendedName>
</protein>
<evidence type="ECO:0000313" key="3">
    <source>
        <dbReference type="Proteomes" id="UP000238196"/>
    </source>
</evidence>
<accession>A0A2S5KRL9</accession>
<keyword evidence="1" id="KW-0472">Membrane</keyword>
<reference evidence="2 3" key="1">
    <citation type="submission" date="2018-02" db="EMBL/GenBank/DDBJ databases">
        <title>novel marine gammaproteobacteria from coastal saline agro ecosystem.</title>
        <authorList>
            <person name="Krishnan R."/>
            <person name="Ramesh Kumar N."/>
        </authorList>
    </citation>
    <scope>NUCLEOTIDE SEQUENCE [LARGE SCALE GENOMIC DNA]</scope>
    <source>
        <strain evidence="2 3">228</strain>
    </source>
</reference>
<dbReference type="Proteomes" id="UP000238196">
    <property type="component" value="Unassembled WGS sequence"/>
</dbReference>
<evidence type="ECO:0000313" key="2">
    <source>
        <dbReference type="EMBL" id="PPC77370.1"/>
    </source>
</evidence>
<dbReference type="EMBL" id="PRLP01000034">
    <property type="protein sequence ID" value="PPC77370.1"/>
    <property type="molecule type" value="Genomic_DNA"/>
</dbReference>
<name>A0A2S5KRL9_9PROT</name>
<gene>
    <name evidence="2" type="ORF">C4K68_10920</name>
</gene>
<evidence type="ECO:0008006" key="4">
    <source>
        <dbReference type="Google" id="ProtNLM"/>
    </source>
</evidence>
<dbReference type="OrthoDB" id="5735634at2"/>